<keyword evidence="2" id="KW-1185">Reference proteome</keyword>
<accession>A0A811RYT1</accession>
<dbReference type="EMBL" id="CAJGYO010000017">
    <property type="protein sequence ID" value="CAD6334004.1"/>
    <property type="molecule type" value="Genomic_DNA"/>
</dbReference>
<proteinExistence type="predicted"/>
<comment type="caution">
    <text evidence="1">The sequence shown here is derived from an EMBL/GenBank/DDBJ whole genome shotgun (WGS) entry which is preliminary data.</text>
</comment>
<protein>
    <submittedName>
        <fullName evidence="1">Uncharacterized protein</fullName>
    </submittedName>
</protein>
<organism evidence="1 2">
    <name type="scientific">Miscanthus lutarioriparius</name>
    <dbReference type="NCBI Taxonomy" id="422564"/>
    <lineage>
        <taxon>Eukaryota</taxon>
        <taxon>Viridiplantae</taxon>
        <taxon>Streptophyta</taxon>
        <taxon>Embryophyta</taxon>
        <taxon>Tracheophyta</taxon>
        <taxon>Spermatophyta</taxon>
        <taxon>Magnoliopsida</taxon>
        <taxon>Liliopsida</taxon>
        <taxon>Poales</taxon>
        <taxon>Poaceae</taxon>
        <taxon>PACMAD clade</taxon>
        <taxon>Panicoideae</taxon>
        <taxon>Andropogonodae</taxon>
        <taxon>Andropogoneae</taxon>
        <taxon>Saccharinae</taxon>
        <taxon>Miscanthus</taxon>
    </lineage>
</organism>
<dbReference type="Proteomes" id="UP000604825">
    <property type="component" value="Unassembled WGS sequence"/>
</dbReference>
<sequence length="121" mass="12862">MRHAGVACAIKEQDREGEDDEVRVTMDDDDVDYPKTINEDLIAFGLTPDDVEDVGGAAAALFGSSVALINLEVAPASDVAGSNDHDSLTSTTENPAALQQHYFCPAREDHANRVFSDLAAA</sequence>
<evidence type="ECO:0000313" key="1">
    <source>
        <dbReference type="EMBL" id="CAD6334004.1"/>
    </source>
</evidence>
<gene>
    <name evidence="1" type="ORF">NCGR_LOCUS58102</name>
</gene>
<evidence type="ECO:0000313" key="2">
    <source>
        <dbReference type="Proteomes" id="UP000604825"/>
    </source>
</evidence>
<dbReference type="AlphaFoldDB" id="A0A811RYT1"/>
<name>A0A811RYT1_9POAL</name>
<reference evidence="1" key="1">
    <citation type="submission" date="2020-10" db="EMBL/GenBank/DDBJ databases">
        <authorList>
            <person name="Han B."/>
            <person name="Lu T."/>
            <person name="Zhao Q."/>
            <person name="Huang X."/>
            <person name="Zhao Y."/>
        </authorList>
    </citation>
    <scope>NUCLEOTIDE SEQUENCE</scope>
</reference>